<name>A0ABS7PA39_9SPHN</name>
<protein>
    <submittedName>
        <fullName evidence="1">Uncharacterized protein</fullName>
    </submittedName>
</protein>
<evidence type="ECO:0000313" key="2">
    <source>
        <dbReference type="Proteomes" id="UP000759298"/>
    </source>
</evidence>
<dbReference type="RefSeq" id="WP_222823668.1">
    <property type="nucleotide sequence ID" value="NZ_JAHWXP010000001.1"/>
</dbReference>
<dbReference type="EMBL" id="JAHWXP010000001">
    <property type="protein sequence ID" value="MBY8335928.1"/>
    <property type="molecule type" value="Genomic_DNA"/>
</dbReference>
<dbReference type="Proteomes" id="UP000759298">
    <property type="component" value="Unassembled WGS sequence"/>
</dbReference>
<keyword evidence="2" id="KW-1185">Reference proteome</keyword>
<evidence type="ECO:0000313" key="1">
    <source>
        <dbReference type="EMBL" id="MBY8335928.1"/>
    </source>
</evidence>
<gene>
    <name evidence="1" type="ORF">KYN89_02605</name>
</gene>
<proteinExistence type="predicted"/>
<organism evidence="1 2">
    <name type="scientific">Alteriqipengyuania abyssalis</name>
    <dbReference type="NCBI Taxonomy" id="2860200"/>
    <lineage>
        <taxon>Bacteria</taxon>
        <taxon>Pseudomonadati</taxon>
        <taxon>Pseudomonadota</taxon>
        <taxon>Alphaproteobacteria</taxon>
        <taxon>Sphingomonadales</taxon>
        <taxon>Erythrobacteraceae</taxon>
        <taxon>Alteriqipengyuania</taxon>
    </lineage>
</organism>
<reference evidence="1 2" key="1">
    <citation type="submission" date="2021-07" db="EMBL/GenBank/DDBJ databases">
        <title>Alteriqipengyuania abyssalis NZ-12B nov, sp.nov isolated from deep sea sponge in pacific ocean.</title>
        <authorList>
            <person name="Tareen S."/>
            <person name="Wink J."/>
        </authorList>
    </citation>
    <scope>NUCLEOTIDE SEQUENCE [LARGE SCALE GENOMIC DNA]</scope>
    <source>
        <strain evidence="1 2">NZ-12B</strain>
    </source>
</reference>
<accession>A0ABS7PA39</accession>
<comment type="caution">
    <text evidence="1">The sequence shown here is derived from an EMBL/GenBank/DDBJ whole genome shotgun (WGS) entry which is preliminary data.</text>
</comment>
<sequence>MRDRRLEQTIQRIERALARIGAAADAAASGSKPTQDLADRHEAMRSKVRAELDRLDRVIGELEQ</sequence>